<dbReference type="KEGG" id="blac:94352350"/>
<gene>
    <name evidence="2" type="ORF">CCR75_008629</name>
</gene>
<feature type="region of interest" description="Disordered" evidence="1">
    <location>
        <begin position="265"/>
        <end position="291"/>
    </location>
</feature>
<dbReference type="GeneID" id="94352350"/>
<feature type="compositionally biased region" description="Basic and acidic residues" evidence="1">
    <location>
        <begin position="270"/>
        <end position="281"/>
    </location>
</feature>
<sequence length="341" mass="38158">MTSLHRPTHDALDGNRSHYMALRTNPNQNWRANYLRALNIVTPDLACSRCGETTSSRAPGRTETPASEGTRRLDSNRVSTLAWPSSRSRPTSKTSSSLSCCDNGAPSSAFGLRSYHFRPRRLKNDPTIGTRVSARIKIPTRAAATLHTALPCGKDTCVGTKDIGAWHRWGGALKNDQKQPMVQLFSWEEPSVMIGNGSKPLESNQIDTGVATLDENDRLRRNLRPCLSPCGSVEQNYDSELEDLTRTDDEDEIFKMEFDRIGNDCTASRNEGRPEQGVKDDQEVDVQQRRPRPFYDFDDDAVRDGVTPLSASFVPPHQMVEHGCFSLGLRDQLKHKPRLHI</sequence>
<keyword evidence="3" id="KW-1185">Reference proteome</keyword>
<comment type="caution">
    <text evidence="2">The sequence shown here is derived from an EMBL/GenBank/DDBJ whole genome shotgun (WGS) entry which is preliminary data.</text>
</comment>
<protein>
    <submittedName>
        <fullName evidence="2">Uncharacterized protein</fullName>
    </submittedName>
</protein>
<organism evidence="2 3">
    <name type="scientific">Bremia lactucae</name>
    <name type="common">Lettuce downy mildew</name>
    <dbReference type="NCBI Taxonomy" id="4779"/>
    <lineage>
        <taxon>Eukaryota</taxon>
        <taxon>Sar</taxon>
        <taxon>Stramenopiles</taxon>
        <taxon>Oomycota</taxon>
        <taxon>Peronosporomycetes</taxon>
        <taxon>Peronosporales</taxon>
        <taxon>Peronosporaceae</taxon>
        <taxon>Bremia</taxon>
    </lineage>
</organism>
<dbReference type="Proteomes" id="UP000294530">
    <property type="component" value="Unassembled WGS sequence"/>
</dbReference>
<dbReference type="OrthoDB" id="68612at2759"/>
<evidence type="ECO:0000256" key="1">
    <source>
        <dbReference type="SAM" id="MobiDB-lite"/>
    </source>
</evidence>
<evidence type="ECO:0000313" key="2">
    <source>
        <dbReference type="EMBL" id="TDH66950.1"/>
    </source>
</evidence>
<dbReference type="AlphaFoldDB" id="A0A976FHP8"/>
<dbReference type="EMBL" id="SHOA02000006">
    <property type="protein sequence ID" value="TDH66950.1"/>
    <property type="molecule type" value="Genomic_DNA"/>
</dbReference>
<evidence type="ECO:0000313" key="3">
    <source>
        <dbReference type="Proteomes" id="UP000294530"/>
    </source>
</evidence>
<feature type="region of interest" description="Disordered" evidence="1">
    <location>
        <begin position="50"/>
        <end position="101"/>
    </location>
</feature>
<reference evidence="2 3" key="1">
    <citation type="journal article" date="2021" name="Genome Biol.">
        <title>AFLAP: assembly-free linkage analysis pipeline using k-mers from genome sequencing data.</title>
        <authorList>
            <person name="Fletcher K."/>
            <person name="Zhang L."/>
            <person name="Gil J."/>
            <person name="Han R."/>
            <person name="Cavanaugh K."/>
            <person name="Michelmore R."/>
        </authorList>
    </citation>
    <scope>NUCLEOTIDE SEQUENCE [LARGE SCALE GENOMIC DNA]</scope>
    <source>
        <strain evidence="2 3">SF5</strain>
    </source>
</reference>
<name>A0A976FHP8_BRELC</name>
<feature type="compositionally biased region" description="Low complexity" evidence="1">
    <location>
        <begin position="84"/>
        <end position="99"/>
    </location>
</feature>
<proteinExistence type="predicted"/>
<dbReference type="RefSeq" id="XP_067816449.1">
    <property type="nucleotide sequence ID" value="XM_067966679.1"/>
</dbReference>
<accession>A0A976FHP8</accession>